<keyword evidence="4 15" id="KW-0645">Protease</keyword>
<dbReference type="GO" id="GO:0016887">
    <property type="term" value="F:ATP hydrolysis activity"/>
    <property type="evidence" value="ECO:0007669"/>
    <property type="project" value="UniProtKB-UniRule"/>
</dbReference>
<keyword evidence="12 15" id="KW-0482">Metalloprotease</keyword>
<evidence type="ECO:0000256" key="15">
    <source>
        <dbReference type="HAMAP-Rule" id="MF_01458"/>
    </source>
</evidence>
<comment type="similarity">
    <text evidence="16">Belongs to the AAA ATPase family.</text>
</comment>
<evidence type="ECO:0000256" key="7">
    <source>
        <dbReference type="ARBA" id="ARBA00022741"/>
    </source>
</evidence>
<dbReference type="GO" id="GO:0006508">
    <property type="term" value="P:proteolysis"/>
    <property type="evidence" value="ECO:0007669"/>
    <property type="project" value="UniProtKB-KW"/>
</dbReference>
<evidence type="ECO:0000256" key="11">
    <source>
        <dbReference type="ARBA" id="ARBA00022989"/>
    </source>
</evidence>
<dbReference type="InterPro" id="IPR003593">
    <property type="entry name" value="AAA+_ATPase"/>
</dbReference>
<dbReference type="Pfam" id="PF00004">
    <property type="entry name" value="AAA"/>
    <property type="match status" value="1"/>
</dbReference>
<sequence>MPNDKGPNSSRRLYIGIALGIGLLVYFIFLGMNDPSKNAGKMSYQQFMEQVENKNVSSVYVKNNKNTLIIELKKPEPVAPEKTPRPSGSASPAPAMLKIFKVNLTSPYDATLEKTLREKGVTKIDAEEVPAPQGEASLWSTILSWLPMILLIGVWIFFMKKMSGGGAGGAMMFGKSKAKLTKDGKVTFADVAGVEEAKEELKEIIDFLKNPIKFQRFGGRIPKGVLLVGPPGTGKTLLAKAIAGEANVPFFSISGSDFVEMFVGVGASRVRDLFEQGKKQAPCIIFMDEIDAVGKHRGTGIGGGNDEREQTLNQLLVELDGFETQEGVILIAATNRPDFLDPALLRPGRFDRQVMVDRPDIRGREEILKIHSRKLTFDESVSLSVVARRTTGMVGADLANIMNEAALLAARRSNETDNPIVTMKDVEAALDKVQMGLERKNKLRTPHENNAVSYHEAGHGLIAYVLNKLEPENCDPLHKITNVSRGRAEGLTMQLPEHDQSLYWKKYLLNRIAVLYGGRLAEEIVFKDSTTGASNDIEVATDLAGKMVCRWNMGNMEYGPRTFGEQKDMVFLGSQISTERNYSDKTAEFIDKDIKFITLGQYERAKRILLANLDTLHKVASLLIERETLGLDDFPGVFSEIVLNEDFKSS</sequence>
<dbReference type="GO" id="GO:0004176">
    <property type="term" value="F:ATP-dependent peptidase activity"/>
    <property type="evidence" value="ECO:0007669"/>
    <property type="project" value="InterPro"/>
</dbReference>
<dbReference type="HAMAP" id="MF_01458">
    <property type="entry name" value="FtsH"/>
    <property type="match status" value="1"/>
</dbReference>
<dbReference type="AlphaFoldDB" id="A0A1G2K6N2"/>
<evidence type="ECO:0000256" key="3">
    <source>
        <dbReference type="ARBA" id="ARBA00022475"/>
    </source>
</evidence>
<comment type="function">
    <text evidence="15">Acts as a processive, ATP-dependent zinc metallopeptidase for both cytoplasmic and membrane proteins. Plays a role in the quality control of integral membrane proteins.</text>
</comment>
<accession>A0A1G2K6N2</accession>
<evidence type="ECO:0000256" key="9">
    <source>
        <dbReference type="ARBA" id="ARBA00022833"/>
    </source>
</evidence>
<dbReference type="GO" id="GO:0030163">
    <property type="term" value="P:protein catabolic process"/>
    <property type="evidence" value="ECO:0007669"/>
    <property type="project" value="UniProtKB-UniRule"/>
</dbReference>
<keyword evidence="8 15" id="KW-0378">Hydrolase</keyword>
<dbReference type="NCBIfam" id="TIGR01241">
    <property type="entry name" value="FtsH_fam"/>
    <property type="match status" value="1"/>
</dbReference>
<evidence type="ECO:0000256" key="14">
    <source>
        <dbReference type="ARBA" id="ARBA00061570"/>
    </source>
</evidence>
<dbReference type="Gene3D" id="1.10.8.60">
    <property type="match status" value="1"/>
</dbReference>
<feature type="domain" description="AAA+ ATPase" evidence="17">
    <location>
        <begin position="221"/>
        <end position="360"/>
    </location>
</feature>
<comment type="similarity">
    <text evidence="2 15">In the C-terminal section; belongs to the peptidase M41 family.</text>
</comment>
<keyword evidence="5 15" id="KW-0812">Transmembrane</keyword>
<dbReference type="Pfam" id="PF06480">
    <property type="entry name" value="FtsH_ext"/>
    <property type="match status" value="1"/>
</dbReference>
<keyword evidence="3 15" id="KW-1003">Cell membrane</keyword>
<dbReference type="InterPro" id="IPR041569">
    <property type="entry name" value="AAA_lid_3"/>
</dbReference>
<comment type="subcellular location">
    <subcellularLocation>
        <location evidence="15">Cell membrane</location>
        <topology evidence="15">Multi-pass membrane protein</topology>
        <orientation evidence="15">Cytoplasmic side</orientation>
    </subcellularLocation>
    <subcellularLocation>
        <location evidence="1">Membrane</location>
    </subcellularLocation>
</comment>
<feature type="binding site" evidence="15">
    <location>
        <position position="455"/>
    </location>
    <ligand>
        <name>Zn(2+)</name>
        <dbReference type="ChEBI" id="CHEBI:29105"/>
        <note>catalytic</note>
    </ligand>
</feature>
<feature type="binding site" evidence="15">
    <location>
        <position position="536"/>
    </location>
    <ligand>
        <name>Zn(2+)</name>
        <dbReference type="ChEBI" id="CHEBI:29105"/>
        <note>catalytic</note>
    </ligand>
</feature>
<dbReference type="InterPro" id="IPR027417">
    <property type="entry name" value="P-loop_NTPase"/>
</dbReference>
<dbReference type="InterPro" id="IPR037219">
    <property type="entry name" value="Peptidase_M41-like"/>
</dbReference>
<name>A0A1G2K6N2_9BACT</name>
<feature type="binding site" evidence="15">
    <location>
        <begin position="229"/>
        <end position="236"/>
    </location>
    <ligand>
        <name>ATP</name>
        <dbReference type="ChEBI" id="CHEBI:30616"/>
    </ligand>
</feature>
<evidence type="ECO:0000256" key="2">
    <source>
        <dbReference type="ARBA" id="ARBA00010044"/>
    </source>
</evidence>
<dbReference type="InterPro" id="IPR011546">
    <property type="entry name" value="Pept_M41_FtsH_extracell"/>
</dbReference>
<comment type="similarity">
    <text evidence="14 15">In the central section; belongs to the AAA ATPase family.</text>
</comment>
<proteinExistence type="inferred from homology"/>
<dbReference type="Proteomes" id="UP000177152">
    <property type="component" value="Unassembled WGS sequence"/>
</dbReference>
<comment type="cofactor">
    <cofactor evidence="15">
        <name>Zn(2+)</name>
        <dbReference type="ChEBI" id="CHEBI:29105"/>
    </cofactor>
    <text evidence="15">Binds 1 zinc ion per subunit.</text>
</comment>
<organism evidence="18 19">
    <name type="scientific">Candidatus Sungbacteria bacterium RIFCSPHIGHO2_01_FULL_47_32</name>
    <dbReference type="NCBI Taxonomy" id="1802264"/>
    <lineage>
        <taxon>Bacteria</taxon>
        <taxon>Candidatus Sungiibacteriota</taxon>
    </lineage>
</organism>
<keyword evidence="11 15" id="KW-1133">Transmembrane helix</keyword>
<evidence type="ECO:0000313" key="18">
    <source>
        <dbReference type="EMBL" id="OGZ94088.1"/>
    </source>
</evidence>
<keyword evidence="9 15" id="KW-0862">Zinc</keyword>
<dbReference type="FunFam" id="3.40.50.300:FF:000001">
    <property type="entry name" value="ATP-dependent zinc metalloprotease FtsH"/>
    <property type="match status" value="1"/>
</dbReference>
<evidence type="ECO:0000313" key="19">
    <source>
        <dbReference type="Proteomes" id="UP000177152"/>
    </source>
</evidence>
<dbReference type="GO" id="GO:0008270">
    <property type="term" value="F:zinc ion binding"/>
    <property type="evidence" value="ECO:0007669"/>
    <property type="project" value="UniProtKB-UniRule"/>
</dbReference>
<dbReference type="Gene3D" id="3.30.720.210">
    <property type="match status" value="1"/>
</dbReference>
<dbReference type="PANTHER" id="PTHR23076:SF97">
    <property type="entry name" value="ATP-DEPENDENT ZINC METALLOPROTEASE YME1L1"/>
    <property type="match status" value="1"/>
</dbReference>
<evidence type="ECO:0000256" key="1">
    <source>
        <dbReference type="ARBA" id="ARBA00004370"/>
    </source>
</evidence>
<dbReference type="Gene3D" id="1.20.58.760">
    <property type="entry name" value="Peptidase M41"/>
    <property type="match status" value="1"/>
</dbReference>
<keyword evidence="7 15" id="KW-0547">Nucleotide-binding</keyword>
<evidence type="ECO:0000256" key="4">
    <source>
        <dbReference type="ARBA" id="ARBA00022670"/>
    </source>
</evidence>
<dbReference type="EC" id="3.4.24.-" evidence="15"/>
<dbReference type="CDD" id="cd19501">
    <property type="entry name" value="RecA-like_FtsH"/>
    <property type="match status" value="1"/>
</dbReference>
<dbReference type="GO" id="GO:0005524">
    <property type="term" value="F:ATP binding"/>
    <property type="evidence" value="ECO:0007669"/>
    <property type="project" value="UniProtKB-UniRule"/>
</dbReference>
<dbReference type="EMBL" id="MHQC01000044">
    <property type="protein sequence ID" value="OGZ94088.1"/>
    <property type="molecule type" value="Genomic_DNA"/>
</dbReference>
<dbReference type="SUPFAM" id="SSF52540">
    <property type="entry name" value="P-loop containing nucleoside triphosphate hydrolases"/>
    <property type="match status" value="1"/>
</dbReference>
<dbReference type="Pfam" id="PF17862">
    <property type="entry name" value="AAA_lid_3"/>
    <property type="match status" value="1"/>
</dbReference>
<dbReference type="PANTHER" id="PTHR23076">
    <property type="entry name" value="METALLOPROTEASE M41 FTSH"/>
    <property type="match status" value="1"/>
</dbReference>
<dbReference type="InterPro" id="IPR003959">
    <property type="entry name" value="ATPase_AAA_core"/>
</dbReference>
<reference evidence="18 19" key="1">
    <citation type="journal article" date="2016" name="Nat. Commun.">
        <title>Thousands of microbial genomes shed light on interconnected biogeochemical processes in an aquifer system.</title>
        <authorList>
            <person name="Anantharaman K."/>
            <person name="Brown C.T."/>
            <person name="Hug L.A."/>
            <person name="Sharon I."/>
            <person name="Castelle C.J."/>
            <person name="Probst A.J."/>
            <person name="Thomas B.C."/>
            <person name="Singh A."/>
            <person name="Wilkins M.J."/>
            <person name="Karaoz U."/>
            <person name="Brodie E.L."/>
            <person name="Williams K.H."/>
            <person name="Hubbard S.S."/>
            <person name="Banfield J.F."/>
        </authorList>
    </citation>
    <scope>NUCLEOTIDE SEQUENCE [LARGE SCALE GENOMIC DNA]</scope>
</reference>
<dbReference type="SUPFAM" id="SSF140990">
    <property type="entry name" value="FtsH protease domain-like"/>
    <property type="match status" value="1"/>
</dbReference>
<dbReference type="Gene3D" id="3.40.50.300">
    <property type="entry name" value="P-loop containing nucleotide triphosphate hydrolases"/>
    <property type="match status" value="1"/>
</dbReference>
<comment type="subunit">
    <text evidence="15">Homohexamer.</text>
</comment>
<evidence type="ECO:0000256" key="16">
    <source>
        <dbReference type="RuleBase" id="RU003651"/>
    </source>
</evidence>
<evidence type="ECO:0000256" key="13">
    <source>
        <dbReference type="ARBA" id="ARBA00023136"/>
    </source>
</evidence>
<dbReference type="PROSITE" id="PS00674">
    <property type="entry name" value="AAA"/>
    <property type="match status" value="1"/>
</dbReference>
<dbReference type="GO" id="GO:0004222">
    <property type="term" value="F:metalloendopeptidase activity"/>
    <property type="evidence" value="ECO:0007669"/>
    <property type="project" value="InterPro"/>
</dbReference>
<keyword evidence="6 15" id="KW-0479">Metal-binding</keyword>
<evidence type="ECO:0000256" key="10">
    <source>
        <dbReference type="ARBA" id="ARBA00022840"/>
    </source>
</evidence>
<comment type="caution">
    <text evidence="18">The sequence shown here is derived from an EMBL/GenBank/DDBJ whole genome shotgun (WGS) entry which is preliminary data.</text>
</comment>
<feature type="transmembrane region" description="Helical" evidence="15">
    <location>
        <begin position="138"/>
        <end position="158"/>
    </location>
</feature>
<dbReference type="GO" id="GO:0005886">
    <property type="term" value="C:plasma membrane"/>
    <property type="evidence" value="ECO:0007669"/>
    <property type="project" value="UniProtKB-SubCell"/>
</dbReference>
<gene>
    <name evidence="15" type="primary">ftsH</name>
    <name evidence="18" type="ORF">A2633_03950</name>
</gene>
<dbReference type="InterPro" id="IPR003960">
    <property type="entry name" value="ATPase_AAA_CS"/>
</dbReference>
<dbReference type="SMART" id="SM00382">
    <property type="entry name" value="AAA"/>
    <property type="match status" value="1"/>
</dbReference>
<dbReference type="InterPro" id="IPR000642">
    <property type="entry name" value="Peptidase_M41"/>
</dbReference>
<keyword evidence="13 15" id="KW-0472">Membrane</keyword>
<evidence type="ECO:0000256" key="5">
    <source>
        <dbReference type="ARBA" id="ARBA00022692"/>
    </source>
</evidence>
<evidence type="ECO:0000256" key="12">
    <source>
        <dbReference type="ARBA" id="ARBA00023049"/>
    </source>
</evidence>
<keyword evidence="10 15" id="KW-0067">ATP-binding</keyword>
<dbReference type="FunFam" id="1.10.8.60:FF:000001">
    <property type="entry name" value="ATP-dependent zinc metalloprotease FtsH"/>
    <property type="match status" value="1"/>
</dbReference>
<evidence type="ECO:0000256" key="6">
    <source>
        <dbReference type="ARBA" id="ARBA00022723"/>
    </source>
</evidence>
<protein>
    <recommendedName>
        <fullName evidence="15">ATP-dependent zinc metalloprotease FtsH</fullName>
        <ecNumber evidence="15">3.4.24.-</ecNumber>
    </recommendedName>
</protein>
<feature type="transmembrane region" description="Helical" evidence="15">
    <location>
        <begin position="12"/>
        <end position="32"/>
    </location>
</feature>
<dbReference type="FunFam" id="1.20.58.760:FF:000001">
    <property type="entry name" value="ATP-dependent zinc metalloprotease FtsH"/>
    <property type="match status" value="1"/>
</dbReference>
<evidence type="ECO:0000259" key="17">
    <source>
        <dbReference type="SMART" id="SM00382"/>
    </source>
</evidence>
<dbReference type="InterPro" id="IPR005936">
    <property type="entry name" value="FtsH"/>
</dbReference>
<feature type="active site" evidence="15">
    <location>
        <position position="456"/>
    </location>
</feature>
<feature type="binding site" evidence="15">
    <location>
        <position position="459"/>
    </location>
    <ligand>
        <name>Zn(2+)</name>
        <dbReference type="ChEBI" id="CHEBI:29105"/>
        <note>catalytic</note>
    </ligand>
</feature>
<dbReference type="Pfam" id="PF01434">
    <property type="entry name" value="Peptidase_M41"/>
    <property type="match status" value="1"/>
</dbReference>
<evidence type="ECO:0000256" key="8">
    <source>
        <dbReference type="ARBA" id="ARBA00022801"/>
    </source>
</evidence>